<comment type="subcellular location">
    <subcellularLocation>
        <location evidence="6">Cytoplasm</location>
    </subcellularLocation>
    <subcellularLocation>
        <location evidence="6">Nucleus</location>
    </subcellularLocation>
</comment>
<dbReference type="SUPFAM" id="SSF56235">
    <property type="entry name" value="N-terminal nucleophile aminohydrolases (Ntn hydrolases)"/>
    <property type="match status" value="1"/>
</dbReference>
<evidence type="ECO:0000256" key="2">
    <source>
        <dbReference type="ARBA" id="ARBA00022942"/>
    </source>
</evidence>
<dbReference type="Pfam" id="PF00227">
    <property type="entry name" value="Proteasome"/>
    <property type="match status" value="1"/>
</dbReference>
<comment type="function">
    <text evidence="4">Non-catalytic component of the proteasome, a multicatalytic proteinase complex which is characterized by its ability to cleave peptides with Arg, Phe, Tyr, Leu, and Glu adjacent to the leaving group at neutral or slightly basic pH. The proteasome has an ATP-dependent proteolytic activity.</text>
</comment>
<keyword evidence="2 6" id="KW-0647">Proteasome</keyword>
<evidence type="ECO:0000313" key="7">
    <source>
        <dbReference type="EMBL" id="KOC68670.1"/>
    </source>
</evidence>
<dbReference type="PROSITE" id="PS00854">
    <property type="entry name" value="PROTEASOME_BETA_1"/>
    <property type="match status" value="1"/>
</dbReference>
<dbReference type="PROSITE" id="PS51476">
    <property type="entry name" value="PROTEASOME_BETA_2"/>
    <property type="match status" value="1"/>
</dbReference>
<evidence type="ECO:0000256" key="6">
    <source>
        <dbReference type="PIRNR" id="PIRNR001213"/>
    </source>
</evidence>
<dbReference type="InterPro" id="IPR023333">
    <property type="entry name" value="Proteasome_suB-type"/>
</dbReference>
<dbReference type="CDD" id="cd03760">
    <property type="entry name" value="proteasome_beta_type_4"/>
    <property type="match status" value="1"/>
</dbReference>
<comment type="subunit">
    <text evidence="5">The 26S proteasome consists of a 20S proteasome core and two 19S regulatory subunits. The 20S proteasome core is composed of 28 subunits that are arranged in four stacked rings, resulting in a barrel-shaped structure. The two end rings are each formed by seven alpha subunits, and the two central rings are each formed by seven beta subunits. The catalytic chamber with the active sites is on the inside of the barrel.</text>
</comment>
<dbReference type="STRING" id="597456.A0A0L7RCZ9"/>
<evidence type="ECO:0000313" key="8">
    <source>
        <dbReference type="Proteomes" id="UP000053825"/>
    </source>
</evidence>
<dbReference type="Gene3D" id="3.60.20.10">
    <property type="entry name" value="Glutamine Phosphoribosylpyrophosphate, subunit 1, domain 1"/>
    <property type="match status" value="1"/>
</dbReference>
<sequence>MFGLQLDDISNGFKFVRNMALINKADWHTPASFWQNGPAPGAFYNFPGGSTHSDVGGFQRSQAPMTTGTSVVGIQFKDGVLIAADILGSFGSLARFRNVERIMKVNDNIILGAGGDYADYQFLKSHIERKILEEECLDDGLSLKPKALHCWLTRIMYNRRSHFDPLWNNFIIGGIEGDKPFLGTVDKLGTAYSDPVIATGYGAYMATPILRKAYEENKEMNKEQAIELLYKVMQVLFYRDARSFPKYQLGIMTKEGGTELQGPLTLDSYWEPAIM</sequence>
<keyword evidence="3 6" id="KW-0539">Nucleus</keyword>
<dbReference type="EMBL" id="KQ414615">
    <property type="protein sequence ID" value="KOC68670.1"/>
    <property type="molecule type" value="Genomic_DNA"/>
</dbReference>
<dbReference type="PANTHER" id="PTHR32194">
    <property type="entry name" value="METALLOPROTEASE TLDD"/>
    <property type="match status" value="1"/>
</dbReference>
<accession>A0A0L7RCZ9</accession>
<dbReference type="PANTHER" id="PTHR32194:SF6">
    <property type="entry name" value="PROTEASOME SUBUNIT BETA"/>
    <property type="match status" value="1"/>
</dbReference>
<dbReference type="FunFam" id="3.60.20.10:FF:000014">
    <property type="entry name" value="Proteasome subunit beta type-7"/>
    <property type="match status" value="1"/>
</dbReference>
<keyword evidence="1 6" id="KW-0963">Cytoplasm</keyword>
<evidence type="ECO:0000256" key="1">
    <source>
        <dbReference type="ARBA" id="ARBA00022490"/>
    </source>
</evidence>
<dbReference type="InterPro" id="IPR029055">
    <property type="entry name" value="Ntn_hydrolases_N"/>
</dbReference>
<evidence type="ECO:0000256" key="3">
    <source>
        <dbReference type="ARBA" id="ARBA00023242"/>
    </source>
</evidence>
<dbReference type="AlphaFoldDB" id="A0A0L7RCZ9"/>
<proteinExistence type="inferred from homology"/>
<gene>
    <name evidence="7" type="ORF">WH47_06462</name>
</gene>
<dbReference type="GO" id="GO:0051603">
    <property type="term" value="P:proteolysis involved in protein catabolic process"/>
    <property type="evidence" value="ECO:0007669"/>
    <property type="project" value="InterPro"/>
</dbReference>
<dbReference type="OrthoDB" id="7854943at2759"/>
<reference evidence="7 8" key="1">
    <citation type="submission" date="2015-07" db="EMBL/GenBank/DDBJ databases">
        <title>The genome of Habropoda laboriosa.</title>
        <authorList>
            <person name="Pan H."/>
            <person name="Kapheim K."/>
        </authorList>
    </citation>
    <scope>NUCLEOTIDE SEQUENCE [LARGE SCALE GENOMIC DNA]</scope>
    <source>
        <strain evidence="7">0110345459</strain>
    </source>
</reference>
<dbReference type="InterPro" id="IPR016295">
    <property type="entry name" value="Proteasome_beta4"/>
</dbReference>
<evidence type="ECO:0000256" key="5">
    <source>
        <dbReference type="ARBA" id="ARBA00026071"/>
    </source>
</evidence>
<dbReference type="InterPro" id="IPR001353">
    <property type="entry name" value="Proteasome_sua/b"/>
</dbReference>
<dbReference type="GO" id="GO:0005634">
    <property type="term" value="C:nucleus"/>
    <property type="evidence" value="ECO:0007669"/>
    <property type="project" value="UniProtKB-SubCell"/>
</dbReference>
<dbReference type="Proteomes" id="UP000053825">
    <property type="component" value="Unassembled WGS sequence"/>
</dbReference>
<comment type="similarity">
    <text evidence="6">Belongs to the peptidase T1B family.</text>
</comment>
<protein>
    <recommendedName>
        <fullName evidence="6">Proteasome subunit beta</fullName>
    </recommendedName>
</protein>
<dbReference type="GO" id="GO:0019774">
    <property type="term" value="C:proteasome core complex, beta-subunit complex"/>
    <property type="evidence" value="ECO:0007669"/>
    <property type="project" value="UniProtKB-UniRule"/>
</dbReference>
<dbReference type="InterPro" id="IPR016050">
    <property type="entry name" value="Proteasome_bsu_CS"/>
</dbReference>
<dbReference type="PIRSF" id="PIRSF001213">
    <property type="entry name" value="Psome_endopept_beta"/>
    <property type="match status" value="1"/>
</dbReference>
<organism evidence="7 8">
    <name type="scientific">Habropoda laboriosa</name>
    <dbReference type="NCBI Taxonomy" id="597456"/>
    <lineage>
        <taxon>Eukaryota</taxon>
        <taxon>Metazoa</taxon>
        <taxon>Ecdysozoa</taxon>
        <taxon>Arthropoda</taxon>
        <taxon>Hexapoda</taxon>
        <taxon>Insecta</taxon>
        <taxon>Pterygota</taxon>
        <taxon>Neoptera</taxon>
        <taxon>Endopterygota</taxon>
        <taxon>Hymenoptera</taxon>
        <taxon>Apocrita</taxon>
        <taxon>Aculeata</taxon>
        <taxon>Apoidea</taxon>
        <taxon>Anthophila</taxon>
        <taxon>Apidae</taxon>
        <taxon>Habropoda</taxon>
    </lineage>
</organism>
<evidence type="ECO:0000256" key="4">
    <source>
        <dbReference type="ARBA" id="ARBA00024953"/>
    </source>
</evidence>
<name>A0A0L7RCZ9_9HYME</name>
<dbReference type="GO" id="GO:0005737">
    <property type="term" value="C:cytoplasm"/>
    <property type="evidence" value="ECO:0007669"/>
    <property type="project" value="UniProtKB-SubCell"/>
</dbReference>
<keyword evidence="8" id="KW-1185">Reference proteome</keyword>